<dbReference type="InterPro" id="IPR041698">
    <property type="entry name" value="Methyltransf_25"/>
</dbReference>
<feature type="domain" description="Methyltransferase" evidence="1">
    <location>
        <begin position="62"/>
        <end position="152"/>
    </location>
</feature>
<dbReference type="GO" id="GO:0008168">
    <property type="term" value="F:methyltransferase activity"/>
    <property type="evidence" value="ECO:0007669"/>
    <property type="project" value="UniProtKB-KW"/>
</dbReference>
<evidence type="ECO:0000313" key="2">
    <source>
        <dbReference type="EMBL" id="MBB4965390.1"/>
    </source>
</evidence>
<dbReference type="AlphaFoldDB" id="A0A7W7WVJ7"/>
<dbReference type="Proteomes" id="UP000542674">
    <property type="component" value="Unassembled WGS sequence"/>
</dbReference>
<dbReference type="RefSeq" id="WP_221447224.1">
    <property type="nucleotide sequence ID" value="NZ_BAABAI010000001.1"/>
</dbReference>
<evidence type="ECO:0000259" key="1">
    <source>
        <dbReference type="Pfam" id="PF13649"/>
    </source>
</evidence>
<keyword evidence="2" id="KW-0808">Transferase</keyword>
<accession>A0A7W7WVJ7</accession>
<protein>
    <submittedName>
        <fullName evidence="2">SAM-dependent methyltransferase</fullName>
    </submittedName>
</protein>
<dbReference type="GO" id="GO:0032259">
    <property type="term" value="P:methylation"/>
    <property type="evidence" value="ECO:0007669"/>
    <property type="project" value="UniProtKB-KW"/>
</dbReference>
<evidence type="ECO:0000313" key="3">
    <source>
        <dbReference type="Proteomes" id="UP000542674"/>
    </source>
</evidence>
<keyword evidence="2" id="KW-0489">Methyltransferase</keyword>
<sequence length="276" mass="31081">MSDATVQAMIEANRRNWEARTPIHVASDFYGIGIRDNDTWFAHFEWDDLGDLAGRDLVHLQCHLGVETLALARRGARTTGLDFAHNAIREAQRIATEAGLDIDYRHGDVHHAAEVLGTGRFDIVYTAKGALCYLPDLHRWARVVADLLRPGGFAYIAEFHPVLWALGPTPQDDDTLTLRHDYLEGRGPTEHDGTHTYTDGPPLPHDRTNYEWSHGIGELVNALIAAGLHITSLRETDRLPWPRWPRMTEDDHGWWTLPAEEPKIPLLYGLKATKPA</sequence>
<name>A0A7W7WVJ7_9PSEU</name>
<dbReference type="SUPFAM" id="SSF53335">
    <property type="entry name" value="S-adenosyl-L-methionine-dependent methyltransferases"/>
    <property type="match status" value="1"/>
</dbReference>
<keyword evidence="3" id="KW-1185">Reference proteome</keyword>
<dbReference type="InterPro" id="IPR029063">
    <property type="entry name" value="SAM-dependent_MTases_sf"/>
</dbReference>
<gene>
    <name evidence="2" type="ORF">F4559_002749</name>
</gene>
<reference evidence="2 3" key="1">
    <citation type="submission" date="2020-08" db="EMBL/GenBank/DDBJ databases">
        <title>Sequencing the genomes of 1000 actinobacteria strains.</title>
        <authorList>
            <person name="Klenk H.-P."/>
        </authorList>
    </citation>
    <scope>NUCLEOTIDE SEQUENCE [LARGE SCALE GENOMIC DNA]</scope>
    <source>
        <strain evidence="2 3">DSM 45084</strain>
    </source>
</reference>
<dbReference type="EMBL" id="JACHJS010000001">
    <property type="protein sequence ID" value="MBB4965390.1"/>
    <property type="molecule type" value="Genomic_DNA"/>
</dbReference>
<dbReference type="Pfam" id="PF13649">
    <property type="entry name" value="Methyltransf_25"/>
    <property type="match status" value="1"/>
</dbReference>
<proteinExistence type="predicted"/>
<dbReference type="Gene3D" id="3.40.50.150">
    <property type="entry name" value="Vaccinia Virus protein VP39"/>
    <property type="match status" value="1"/>
</dbReference>
<dbReference type="CDD" id="cd02440">
    <property type="entry name" value="AdoMet_MTases"/>
    <property type="match status" value="1"/>
</dbReference>
<comment type="caution">
    <text evidence="2">The sequence shown here is derived from an EMBL/GenBank/DDBJ whole genome shotgun (WGS) entry which is preliminary data.</text>
</comment>
<organism evidence="2 3">
    <name type="scientific">Saccharothrix violaceirubra</name>
    <dbReference type="NCBI Taxonomy" id="413306"/>
    <lineage>
        <taxon>Bacteria</taxon>
        <taxon>Bacillati</taxon>
        <taxon>Actinomycetota</taxon>
        <taxon>Actinomycetes</taxon>
        <taxon>Pseudonocardiales</taxon>
        <taxon>Pseudonocardiaceae</taxon>
        <taxon>Saccharothrix</taxon>
    </lineage>
</organism>